<dbReference type="GO" id="GO:0071973">
    <property type="term" value="P:bacterial-type flagellum-dependent cell motility"/>
    <property type="evidence" value="ECO:0007669"/>
    <property type="project" value="TreeGrafter"/>
</dbReference>
<sequence length="636" mass="67730">MATVNSTSSSTLSSLSAKTGLGGLVSGMDIDELVENMTATSREKILKQQQSVQKLEWKQIGYRSVSSALKKFQSSYLDVLSSTNFRSASFFNTVAVTSSSTAVTASSTSSASTGTMTINSIKQLATYQTVKGPALISKGLTGSLATETAGTLTSADIQSLASSLDGKSLYVSLDGKTKVITFDMSSIDGTSTAGDLQQAFQATLDTAFGTYTNSSGETKSVITASIVNDQLTFSSPGSTATVYGIGDDTSVLNALGFSFAQSNKLSSHAMIGDLPLSTELASQDTYTFSINSVEFSVSKYDTLESVMSRINSSKAGVTISYSSITDQFTMTSKTSGSGDNIVINEDAGGLMHAFGLTGDDAAMTYGKNAILSVNGEEIVRSSNSITIDGVNIELNNTTDEAVTLTMKTDTTSLMNSIKKFVEDYNSMVDLINGLVKEKVYSDYAPLSDKQKDEMSETEITKWEEKAKSGLLRGDSILKGISSKMNLLMTGLTVNGTSLYSMGITSAGYTENGKLQIDEEKLKTALETKGTEIRELFASTNGISNQLNSIINDAIKTSGPQGTRGSLIEAAGMESTMSDTENNITEKIERTNKYITTLQTRLTNEESRLWKKFTAMETALQQLNTQSSILTQFSSGS</sequence>
<dbReference type="GO" id="GO:0007155">
    <property type="term" value="P:cell adhesion"/>
    <property type="evidence" value="ECO:0007669"/>
    <property type="project" value="InterPro"/>
</dbReference>
<feature type="domain" description="Flagellar hook-associated protein 2 C-terminal" evidence="7">
    <location>
        <begin position="366"/>
        <end position="623"/>
    </location>
</feature>
<comment type="subcellular location">
    <subcellularLocation>
        <location evidence="5">Secreted</location>
    </subcellularLocation>
    <subcellularLocation>
        <location evidence="5">Bacterial flagellum</location>
    </subcellularLocation>
</comment>
<keyword evidence="8" id="KW-0966">Cell projection</keyword>
<keyword evidence="8" id="KW-0969">Cilium</keyword>
<keyword evidence="3" id="KW-0175">Coiled coil</keyword>
<dbReference type="GO" id="GO:0009421">
    <property type="term" value="C:bacterial-type flagellum filament cap"/>
    <property type="evidence" value="ECO:0007669"/>
    <property type="project" value="InterPro"/>
</dbReference>
<dbReference type="GO" id="GO:0009424">
    <property type="term" value="C:bacterial-type flagellum hook"/>
    <property type="evidence" value="ECO:0007669"/>
    <property type="project" value="UniProtKB-UniRule"/>
</dbReference>
<dbReference type="InterPro" id="IPR010809">
    <property type="entry name" value="FliD_C"/>
</dbReference>
<name>A0A8J7W1L1_9FIRM</name>
<keyword evidence="9" id="KW-1185">Reference proteome</keyword>
<evidence type="ECO:0000256" key="5">
    <source>
        <dbReference type="RuleBase" id="RU362066"/>
    </source>
</evidence>
<feature type="domain" description="Flagellar hook-associated protein 2 N-terminal" evidence="6">
    <location>
        <begin position="26"/>
        <end position="128"/>
    </location>
</feature>
<evidence type="ECO:0000313" key="8">
    <source>
        <dbReference type="EMBL" id="MBR0597510.1"/>
    </source>
</evidence>
<evidence type="ECO:0000256" key="2">
    <source>
        <dbReference type="ARBA" id="ARBA00011255"/>
    </source>
</evidence>
<evidence type="ECO:0000259" key="6">
    <source>
        <dbReference type="Pfam" id="PF02465"/>
    </source>
</evidence>
<accession>A0A8J7W1L1</accession>
<keyword evidence="4 5" id="KW-0975">Bacterial flagellum</keyword>
<keyword evidence="8" id="KW-0282">Flagellum</keyword>
<dbReference type="RefSeq" id="WP_227017641.1">
    <property type="nucleotide sequence ID" value="NZ_JAGSND010000003.1"/>
</dbReference>
<evidence type="ECO:0000259" key="7">
    <source>
        <dbReference type="Pfam" id="PF07195"/>
    </source>
</evidence>
<reference evidence="8" key="2">
    <citation type="submission" date="2021-04" db="EMBL/GenBank/DDBJ databases">
        <authorList>
            <person name="Liu J."/>
        </authorList>
    </citation>
    <scope>NUCLEOTIDE SEQUENCE</scope>
    <source>
        <strain evidence="8">BAD-6</strain>
    </source>
</reference>
<organism evidence="8 9">
    <name type="scientific">Sinanaerobacter chloroacetimidivorans</name>
    <dbReference type="NCBI Taxonomy" id="2818044"/>
    <lineage>
        <taxon>Bacteria</taxon>
        <taxon>Bacillati</taxon>
        <taxon>Bacillota</taxon>
        <taxon>Clostridia</taxon>
        <taxon>Peptostreptococcales</taxon>
        <taxon>Anaerovoracaceae</taxon>
        <taxon>Sinanaerobacter</taxon>
    </lineage>
</organism>
<dbReference type="AlphaFoldDB" id="A0A8J7W1L1"/>
<gene>
    <name evidence="8" type="primary">fliD</name>
    <name evidence="8" type="ORF">KCX82_06485</name>
</gene>
<comment type="caution">
    <text evidence="8">The sequence shown here is derived from an EMBL/GenBank/DDBJ whole genome shotgun (WGS) entry which is preliminary data.</text>
</comment>
<proteinExistence type="inferred from homology"/>
<evidence type="ECO:0000256" key="4">
    <source>
        <dbReference type="ARBA" id="ARBA00023143"/>
    </source>
</evidence>
<dbReference type="PANTHER" id="PTHR30288:SF0">
    <property type="entry name" value="FLAGELLAR HOOK-ASSOCIATED PROTEIN 2"/>
    <property type="match status" value="1"/>
</dbReference>
<evidence type="ECO:0000256" key="1">
    <source>
        <dbReference type="ARBA" id="ARBA00009764"/>
    </source>
</evidence>
<dbReference type="InterPro" id="IPR040026">
    <property type="entry name" value="FliD"/>
</dbReference>
<dbReference type="GO" id="GO:0005576">
    <property type="term" value="C:extracellular region"/>
    <property type="evidence" value="ECO:0007669"/>
    <property type="project" value="UniProtKB-SubCell"/>
</dbReference>
<dbReference type="Pfam" id="PF02465">
    <property type="entry name" value="FliD_N"/>
    <property type="match status" value="1"/>
</dbReference>
<protein>
    <recommendedName>
        <fullName evidence="5">Flagellar hook-associated protein 2</fullName>
        <shortName evidence="5">HAP2</shortName>
    </recommendedName>
    <alternativeName>
        <fullName evidence="5">Flagellar cap protein</fullName>
    </alternativeName>
</protein>
<keyword evidence="5" id="KW-0964">Secreted</keyword>
<evidence type="ECO:0000256" key="3">
    <source>
        <dbReference type="ARBA" id="ARBA00023054"/>
    </source>
</evidence>
<dbReference type="InterPro" id="IPR003481">
    <property type="entry name" value="FliD_N"/>
</dbReference>
<comment type="similarity">
    <text evidence="1 5">Belongs to the FliD family.</text>
</comment>
<dbReference type="Proteomes" id="UP000675664">
    <property type="component" value="Unassembled WGS sequence"/>
</dbReference>
<evidence type="ECO:0000313" key="9">
    <source>
        <dbReference type="Proteomes" id="UP000675664"/>
    </source>
</evidence>
<reference evidence="8" key="1">
    <citation type="submission" date="2021-04" db="EMBL/GenBank/DDBJ databases">
        <title>Sinoanaerobacter chloroacetimidivorans sp. nov., an obligate anaerobic bacterium isolated from anaerobic sludge.</title>
        <authorList>
            <person name="Bao Y."/>
        </authorList>
    </citation>
    <scope>NUCLEOTIDE SEQUENCE</scope>
    <source>
        <strain evidence="8">BAD-6</strain>
    </source>
</reference>
<dbReference type="Pfam" id="PF07195">
    <property type="entry name" value="FliD_C"/>
    <property type="match status" value="1"/>
</dbReference>
<dbReference type="PANTHER" id="PTHR30288">
    <property type="entry name" value="FLAGELLAR CAP/ASSEMBLY PROTEIN FLID"/>
    <property type="match status" value="1"/>
</dbReference>
<comment type="function">
    <text evidence="5">Required for morphogenesis and for the elongation of the flagellar filament by facilitating polymerization of the flagellin monomers at the tip of growing filament. Forms a capping structure, which prevents flagellin subunits (transported through the central channel of the flagellum) from leaking out without polymerization at the distal end.</text>
</comment>
<comment type="subunit">
    <text evidence="2 5">Homopentamer.</text>
</comment>
<dbReference type="EMBL" id="JAGSND010000003">
    <property type="protein sequence ID" value="MBR0597510.1"/>
    <property type="molecule type" value="Genomic_DNA"/>
</dbReference>